<sequence>MINLTRRGMLGLSAGAAGSLILPRFAIAQADNRPSITIAVQKVANSNTLDVLREQSNVGERVFFSSIWEALIDRDWLGGLSAVPGLATEWTRIDDKTVELKLRQGVKFHNDDEMTAEDVAFTFGKERMFGDTQPAEGKTIYVTEKNPLGRESKELPLEVPATARRSWPALLGVEVVDKYTVRFKNGTPDVTMEGRISRYGSQIMSRRGWEESPSYLDWARKPITTGPYKVVEFKPDNMLVLEAHDEYWGGRPPLKQIRFIEVPEVASRINGLLSGEYQFACDIPPDQIEGIEKNDAFEVQGGTILNHRLTVFDKFHPQLENPLVRRAFTHAIDRQAIVDSLWAGRTVVPAGLQWDYYGDMFVQGWNVPEYNPDLAKQLLKEAGYKGDAIPYRLLNNYYTNQTPTAQILVEMWNQVGLNVEIQMKENWQQILEKSPGRAVRDWSNSAPFNDPVSSIVSQHGPNGQQQQVGEWTNEEANKLSVILETSTDHAKRKEAFKRMLEICEREDPAYTVLHQNATFTAKPKSLKWKAGTRFRDGLPQEQLGLNHL</sequence>
<dbReference type="InterPro" id="IPR006311">
    <property type="entry name" value="TAT_signal"/>
</dbReference>
<dbReference type="InterPro" id="IPR000914">
    <property type="entry name" value="SBP_5_dom"/>
</dbReference>
<evidence type="ECO:0000313" key="8">
    <source>
        <dbReference type="Proteomes" id="UP000004386"/>
    </source>
</evidence>
<dbReference type="AlphaFoldDB" id="C4WED7"/>
<evidence type="ECO:0000256" key="2">
    <source>
        <dbReference type="ARBA" id="ARBA00005695"/>
    </source>
</evidence>
<dbReference type="PIRSF" id="PIRSF002741">
    <property type="entry name" value="MppA"/>
    <property type="match status" value="1"/>
</dbReference>
<evidence type="ECO:0000259" key="6">
    <source>
        <dbReference type="Pfam" id="PF00496"/>
    </source>
</evidence>
<dbReference type="Pfam" id="PF00496">
    <property type="entry name" value="SBP_bac_5"/>
    <property type="match status" value="1"/>
</dbReference>
<dbReference type="GO" id="GO:0043190">
    <property type="term" value="C:ATP-binding cassette (ABC) transporter complex"/>
    <property type="evidence" value="ECO:0007669"/>
    <property type="project" value="InterPro"/>
</dbReference>
<gene>
    <name evidence="7" type="ORF">OINT_1001477</name>
</gene>
<dbReference type="GO" id="GO:0015833">
    <property type="term" value="P:peptide transport"/>
    <property type="evidence" value="ECO:0007669"/>
    <property type="project" value="TreeGrafter"/>
</dbReference>
<dbReference type="Gene3D" id="3.10.105.10">
    <property type="entry name" value="Dipeptide-binding Protein, Domain 3"/>
    <property type="match status" value="1"/>
</dbReference>
<dbReference type="Gene3D" id="3.90.76.10">
    <property type="entry name" value="Dipeptide-binding Protein, Domain 1"/>
    <property type="match status" value="1"/>
</dbReference>
<dbReference type="PANTHER" id="PTHR30290:SF38">
    <property type="entry name" value="D,D-DIPEPTIDE-BINDING PERIPLASMIC PROTEIN DDPA-RELATED"/>
    <property type="match status" value="1"/>
</dbReference>
<dbReference type="Gene3D" id="3.40.190.10">
    <property type="entry name" value="Periplasmic binding protein-like II"/>
    <property type="match status" value="1"/>
</dbReference>
<comment type="subcellular location">
    <subcellularLocation>
        <location evidence="1">Periplasm</location>
    </subcellularLocation>
</comment>
<keyword evidence="3" id="KW-0813">Transport</keyword>
<dbReference type="HOGENOM" id="CLU_017028_7_4_5"/>
<comment type="similarity">
    <text evidence="2">Belongs to the bacterial solute-binding protein 5 family.</text>
</comment>
<evidence type="ECO:0000256" key="5">
    <source>
        <dbReference type="ARBA" id="ARBA00022764"/>
    </source>
</evidence>
<organism evidence="7 8">
    <name type="scientific">Brucella intermedia LMG 3301</name>
    <dbReference type="NCBI Taxonomy" id="641118"/>
    <lineage>
        <taxon>Bacteria</taxon>
        <taxon>Pseudomonadati</taxon>
        <taxon>Pseudomonadota</taxon>
        <taxon>Alphaproteobacteria</taxon>
        <taxon>Hyphomicrobiales</taxon>
        <taxon>Brucellaceae</taxon>
        <taxon>Brucella/Ochrobactrum group</taxon>
        <taxon>Brucella</taxon>
    </lineage>
</organism>
<dbReference type="SUPFAM" id="SSF53850">
    <property type="entry name" value="Periplasmic binding protein-like II"/>
    <property type="match status" value="1"/>
</dbReference>
<dbReference type="InterPro" id="IPR030678">
    <property type="entry name" value="Peptide/Ni-bd"/>
</dbReference>
<dbReference type="EMBL" id="ACQA01000001">
    <property type="protein sequence ID" value="EEQ96066.1"/>
    <property type="molecule type" value="Genomic_DNA"/>
</dbReference>
<dbReference type="GO" id="GO:1904680">
    <property type="term" value="F:peptide transmembrane transporter activity"/>
    <property type="evidence" value="ECO:0007669"/>
    <property type="project" value="TreeGrafter"/>
</dbReference>
<dbReference type="Proteomes" id="UP000004386">
    <property type="component" value="Unassembled WGS sequence"/>
</dbReference>
<evidence type="ECO:0000256" key="3">
    <source>
        <dbReference type="ARBA" id="ARBA00022448"/>
    </source>
</evidence>
<dbReference type="PANTHER" id="PTHR30290">
    <property type="entry name" value="PERIPLASMIC BINDING COMPONENT OF ABC TRANSPORTER"/>
    <property type="match status" value="1"/>
</dbReference>
<feature type="domain" description="Solute-binding protein family 5" evidence="6">
    <location>
        <begin position="83"/>
        <end position="453"/>
    </location>
</feature>
<dbReference type="InterPro" id="IPR039424">
    <property type="entry name" value="SBP_5"/>
</dbReference>
<evidence type="ECO:0000256" key="1">
    <source>
        <dbReference type="ARBA" id="ARBA00004418"/>
    </source>
</evidence>
<protein>
    <submittedName>
        <fullName evidence="7">Extracellular solute-binding protein</fullName>
    </submittedName>
</protein>
<evidence type="ECO:0000256" key="4">
    <source>
        <dbReference type="ARBA" id="ARBA00022729"/>
    </source>
</evidence>
<dbReference type="PROSITE" id="PS51318">
    <property type="entry name" value="TAT"/>
    <property type="match status" value="1"/>
</dbReference>
<comment type="caution">
    <text evidence="7">The sequence shown here is derived from an EMBL/GenBank/DDBJ whole genome shotgun (WGS) entry which is preliminary data.</text>
</comment>
<keyword evidence="4" id="KW-0732">Signal</keyword>
<keyword evidence="5" id="KW-0574">Periplasm</keyword>
<dbReference type="GO" id="GO:0030288">
    <property type="term" value="C:outer membrane-bounded periplasmic space"/>
    <property type="evidence" value="ECO:0007669"/>
    <property type="project" value="UniProtKB-ARBA"/>
</dbReference>
<name>C4WED7_9HYPH</name>
<accession>C4WED7</accession>
<evidence type="ECO:0000313" key="7">
    <source>
        <dbReference type="EMBL" id="EEQ96066.1"/>
    </source>
</evidence>
<reference evidence="7 8" key="1">
    <citation type="submission" date="2009-05" db="EMBL/GenBank/DDBJ databases">
        <authorList>
            <person name="Setubal J.C."/>
            <person name="Boyle S."/>
            <person name="Crasta O.R."/>
            <person name="Gillespie J.J."/>
            <person name="Kenyon R.W."/>
            <person name="Lu J."/>
            <person name="Mane S."/>
            <person name="Nagrani S."/>
            <person name="Shallom J.M."/>
            <person name="Shallom S."/>
            <person name="Shukla M."/>
            <person name="Snyder E.E."/>
            <person name="Sobral B.W."/>
            <person name="Wattam A.R."/>
            <person name="Will R."/>
            <person name="Williams K."/>
            <person name="Yoo H."/>
            <person name="Munk C."/>
            <person name="Tapia R."/>
            <person name="Green L."/>
            <person name="Rogers Y."/>
            <person name="Detter J.C."/>
            <person name="Bruce D."/>
            <person name="Brettin T.S."/>
            <person name="Tsolis R."/>
        </authorList>
    </citation>
    <scope>NUCLEOTIDE SEQUENCE [LARGE SCALE GENOMIC DNA]</scope>
    <source>
        <strain evidence="7 8">LMG 3301</strain>
    </source>
</reference>
<proteinExistence type="inferred from homology"/>
<dbReference type="CDD" id="cd08515">
    <property type="entry name" value="PBP2_NikA_DppA_OppA_like_10"/>
    <property type="match status" value="1"/>
</dbReference>